<sequence>MLAVRIEQGHRHRHGAVLRHHLDELAGIEVPLHVVGGNLDQAEAGNAARDIGLRAVDGDATAHCDAACRALLAPFPLLDPSGGWRGVVDRPMRAEIIRRLRRAVAREISRARDVDQREVAEWPRDQTGITERADAHHAIGGVLDQIDGAIGDAEIDVDLRIAIEEGRQRRRDDQAADPPGHVDPEPARRFGGGME</sequence>
<feature type="compositionally biased region" description="Basic and acidic residues" evidence="1">
    <location>
        <begin position="166"/>
        <end position="188"/>
    </location>
</feature>
<evidence type="ECO:0000256" key="1">
    <source>
        <dbReference type="SAM" id="MobiDB-lite"/>
    </source>
</evidence>
<keyword evidence="3" id="KW-1185">Reference proteome</keyword>
<dbReference type="EMBL" id="BEZZ01146416">
    <property type="protein sequence ID" value="GCC44729.1"/>
    <property type="molecule type" value="Genomic_DNA"/>
</dbReference>
<reference evidence="2 3" key="1">
    <citation type="journal article" date="2018" name="Nat. Ecol. Evol.">
        <title>Shark genomes provide insights into elasmobranch evolution and the origin of vertebrates.</title>
        <authorList>
            <person name="Hara Y"/>
            <person name="Yamaguchi K"/>
            <person name="Onimaru K"/>
            <person name="Kadota M"/>
            <person name="Koyanagi M"/>
            <person name="Keeley SD"/>
            <person name="Tatsumi K"/>
            <person name="Tanaka K"/>
            <person name="Motone F"/>
            <person name="Kageyama Y"/>
            <person name="Nozu R"/>
            <person name="Adachi N"/>
            <person name="Nishimura O"/>
            <person name="Nakagawa R"/>
            <person name="Tanegashima C"/>
            <person name="Kiyatake I"/>
            <person name="Matsumoto R"/>
            <person name="Murakumo K"/>
            <person name="Nishida K"/>
            <person name="Terakita A"/>
            <person name="Kuratani S"/>
            <person name="Sato K"/>
            <person name="Hyodo S Kuraku.S."/>
        </authorList>
    </citation>
    <scope>NUCLEOTIDE SEQUENCE [LARGE SCALE GENOMIC DNA]</scope>
</reference>
<organism evidence="2 3">
    <name type="scientific">Chiloscyllium punctatum</name>
    <name type="common">Brownbanded bambooshark</name>
    <name type="synonym">Hemiscyllium punctatum</name>
    <dbReference type="NCBI Taxonomy" id="137246"/>
    <lineage>
        <taxon>Eukaryota</taxon>
        <taxon>Metazoa</taxon>
        <taxon>Chordata</taxon>
        <taxon>Craniata</taxon>
        <taxon>Vertebrata</taxon>
        <taxon>Chondrichthyes</taxon>
        <taxon>Elasmobranchii</taxon>
        <taxon>Galeomorphii</taxon>
        <taxon>Galeoidea</taxon>
        <taxon>Orectolobiformes</taxon>
        <taxon>Hemiscylliidae</taxon>
        <taxon>Chiloscyllium</taxon>
    </lineage>
</organism>
<dbReference type="Proteomes" id="UP000287033">
    <property type="component" value="Unassembled WGS sequence"/>
</dbReference>
<feature type="non-terminal residue" evidence="2">
    <location>
        <position position="195"/>
    </location>
</feature>
<comment type="caution">
    <text evidence="2">The sequence shown here is derived from an EMBL/GenBank/DDBJ whole genome shotgun (WGS) entry which is preliminary data.</text>
</comment>
<feature type="region of interest" description="Disordered" evidence="1">
    <location>
        <begin position="166"/>
        <end position="195"/>
    </location>
</feature>
<evidence type="ECO:0000313" key="3">
    <source>
        <dbReference type="Proteomes" id="UP000287033"/>
    </source>
</evidence>
<proteinExistence type="predicted"/>
<protein>
    <submittedName>
        <fullName evidence="2">Uncharacterized protein</fullName>
    </submittedName>
</protein>
<evidence type="ECO:0000313" key="2">
    <source>
        <dbReference type="EMBL" id="GCC44729.1"/>
    </source>
</evidence>
<name>A0A401TQ29_CHIPU</name>
<dbReference type="AlphaFoldDB" id="A0A401TQ29"/>
<accession>A0A401TQ29</accession>
<gene>
    <name evidence="2" type="ORF">chiPu_0029021</name>
</gene>